<dbReference type="InterPro" id="IPR011110">
    <property type="entry name" value="Reg_prop"/>
</dbReference>
<dbReference type="Proteomes" id="UP000027601">
    <property type="component" value="Unassembled WGS sequence"/>
</dbReference>
<comment type="caution">
    <text evidence="1">The sequence shown here is derived from an EMBL/GenBank/DDBJ whole genome shotgun (WGS) entry which is preliminary data.</text>
</comment>
<sequence>MQFKEYSTLNGLPNNDVQTLFQDSNGFVWVGTKYGLFRYDGYGIQEIKSNLHNPSLLTSNNIQCITEDKLNRLWIGTDNGFNVFNKKTRAIEKIIIPKAKSNNIARILILDNDNALIGTENGLYRYQYSRQAFIELTAKNTAGVFNPTTVKSLLKDSRGDVWIGTWIVGCIV</sequence>
<keyword evidence="2" id="KW-1185">Reference proteome</keyword>
<organism evidence="1 2">
    <name type="scientific">Bacteroides graminisolvens DSM 19988 = JCM 15093</name>
    <dbReference type="NCBI Taxonomy" id="1121097"/>
    <lineage>
        <taxon>Bacteria</taxon>
        <taxon>Pseudomonadati</taxon>
        <taxon>Bacteroidota</taxon>
        <taxon>Bacteroidia</taxon>
        <taxon>Bacteroidales</taxon>
        <taxon>Bacteroidaceae</taxon>
        <taxon>Bacteroides</taxon>
    </lineage>
</organism>
<dbReference type="AlphaFoldDB" id="A0A069DBD8"/>
<protein>
    <submittedName>
        <fullName evidence="1">DNA-binding response regulator, AraC family</fullName>
    </submittedName>
</protein>
<evidence type="ECO:0000313" key="2">
    <source>
        <dbReference type="Proteomes" id="UP000027601"/>
    </source>
</evidence>
<dbReference type="SUPFAM" id="SSF63829">
    <property type="entry name" value="Calcium-dependent phosphotriesterase"/>
    <property type="match status" value="1"/>
</dbReference>
<dbReference type="eggNOG" id="COG3292">
    <property type="taxonomic scope" value="Bacteria"/>
</dbReference>
<evidence type="ECO:0000313" key="1">
    <source>
        <dbReference type="EMBL" id="GAK37574.1"/>
    </source>
</evidence>
<reference evidence="1 2" key="1">
    <citation type="journal article" date="2015" name="Microbes Environ.">
        <title>Distribution and evolution of nitrogen fixation genes in the phylum bacteroidetes.</title>
        <authorList>
            <person name="Inoue J."/>
            <person name="Oshima K."/>
            <person name="Suda W."/>
            <person name="Sakamoto M."/>
            <person name="Iino T."/>
            <person name="Noda S."/>
            <person name="Hongoh Y."/>
            <person name="Hattori M."/>
            <person name="Ohkuma M."/>
        </authorList>
    </citation>
    <scope>NUCLEOTIDE SEQUENCE [LARGE SCALE GENOMIC DNA]</scope>
    <source>
        <strain evidence="1 2">JCM 15093</strain>
    </source>
</reference>
<proteinExistence type="predicted"/>
<dbReference type="EMBL" id="BAJS01000023">
    <property type="protein sequence ID" value="GAK37574.1"/>
    <property type="molecule type" value="Genomic_DNA"/>
</dbReference>
<dbReference type="Gene3D" id="2.130.10.10">
    <property type="entry name" value="YVTN repeat-like/Quinoprotein amine dehydrogenase"/>
    <property type="match status" value="1"/>
</dbReference>
<gene>
    <name evidence="1" type="ORF">JCM15093_2834</name>
</gene>
<dbReference type="Pfam" id="PF07494">
    <property type="entry name" value="Reg_prop"/>
    <property type="match status" value="3"/>
</dbReference>
<keyword evidence="1" id="KW-0238">DNA-binding</keyword>
<dbReference type="InterPro" id="IPR015943">
    <property type="entry name" value="WD40/YVTN_repeat-like_dom_sf"/>
</dbReference>
<dbReference type="GO" id="GO:0003677">
    <property type="term" value="F:DNA binding"/>
    <property type="evidence" value="ECO:0007669"/>
    <property type="project" value="UniProtKB-KW"/>
</dbReference>
<accession>A0A069DBD8</accession>
<name>A0A069DBD8_9BACE</name>